<accession>A0A9X2L1E9</accession>
<dbReference type="EMBL" id="JANDBC010000001">
    <property type="protein sequence ID" value="MCP9290535.1"/>
    <property type="molecule type" value="Genomic_DNA"/>
</dbReference>
<evidence type="ECO:0000313" key="2">
    <source>
        <dbReference type="Proteomes" id="UP001139125"/>
    </source>
</evidence>
<dbReference type="Proteomes" id="UP001139125">
    <property type="component" value="Unassembled WGS sequence"/>
</dbReference>
<keyword evidence="2" id="KW-1185">Reference proteome</keyword>
<sequence length="223" mass="25537">MNSNLLLIKKLAKKINKEEALPHHKALDKASIEYGFNNWKHALNSHEYNDEVPSILKKGTLVYLKEAGIDGIVFNDDSSLIELCTDRGGNVLATRNDIKVYKNQSRAKSFMPLRLYLPYGIWYKKDGTKVLFNRNYNPIWSKSPDGEISKSDPKMWVDFIDDKIFYEGTSLYWDHPKIIEIAKKVLLDWGISPKDSPINCNSYNEALKLGDSSLINEAFYGGR</sequence>
<reference evidence="1" key="1">
    <citation type="submission" date="2022-06" db="EMBL/GenBank/DDBJ databases">
        <title>Gracilimonas sp. CAU 1638 isolated from sea sediment.</title>
        <authorList>
            <person name="Kim W."/>
        </authorList>
    </citation>
    <scope>NUCLEOTIDE SEQUENCE</scope>
    <source>
        <strain evidence="1">CAU 1638</strain>
    </source>
</reference>
<gene>
    <name evidence="1" type="ORF">NM125_02935</name>
</gene>
<proteinExistence type="predicted"/>
<dbReference type="RefSeq" id="WP_255132699.1">
    <property type="nucleotide sequence ID" value="NZ_JANDBC010000001.1"/>
</dbReference>
<protein>
    <submittedName>
        <fullName evidence="1">Uncharacterized protein</fullName>
    </submittedName>
</protein>
<organism evidence="1 2">
    <name type="scientific">Gracilimonas sediminicola</name>
    <dbReference type="NCBI Taxonomy" id="2952158"/>
    <lineage>
        <taxon>Bacteria</taxon>
        <taxon>Pseudomonadati</taxon>
        <taxon>Balneolota</taxon>
        <taxon>Balneolia</taxon>
        <taxon>Balneolales</taxon>
        <taxon>Balneolaceae</taxon>
        <taxon>Gracilimonas</taxon>
    </lineage>
</organism>
<comment type="caution">
    <text evidence="1">The sequence shown here is derived from an EMBL/GenBank/DDBJ whole genome shotgun (WGS) entry which is preliminary data.</text>
</comment>
<evidence type="ECO:0000313" key="1">
    <source>
        <dbReference type="EMBL" id="MCP9290535.1"/>
    </source>
</evidence>
<name>A0A9X2L1E9_9BACT</name>
<dbReference type="AlphaFoldDB" id="A0A9X2L1E9"/>